<sequence length="668" mass="68992">MSATDGPPAAEGGRDVVLCVPQGAAAAEAFVDLTGRPLVRAADLDEAGRLLAGPGVRTALLSVGAAPMAFTASAAYRAHHAGRGLGWVFGWDGPEAALAHARKIAGFRFRGAREALVWSSQALPGVREAAAGGLRLLSGPIPELATSLAEPRLFTALSSHGLGIDLWLGSGLLCSALDAGSPRLRGQAVHPCLQGGPCLRGERDPGGPGEPDRLAVTGVASAMLVLDSCRGLRLAPRTRSACLASAAALGPHAGVVLAPVSDVEGVPGAHLAAGAALLGGAPAHRALALENRVNLAAMGTAPWLLLGDPLAVLTRPRCPGRGPARGRSVDGTTVLFPATPEGTVTIVSGEPERPSQPRVWVGPIPGTGRVAVVTQGLRRPVVRAVDRAGEPACTLHRELLSCAAAVATSARFAATAAELLGGADGQRARQVADALDEWLRRAPRLRAGPPGTVPHGGWDRQRDRWYRAERRAWQGLHDDLADVMSRFTTALGPLQTAFHLDARVVPGTPGEPAERCPYCRSPAQWREFRLDALSRSRRALLCWACDLVYDGPADRPAAVLCGPAAVRGGEAVPFVLRAGGPARAGAVRPHAAAVRFAVERVPWRMGVRVSPGGGSPESVGGAGVTSRHLVTVDQAPPGLYFLVGSLVVGGEAVTIRRPLHLVPPDGAG</sequence>
<comment type="caution">
    <text evidence="1">The sequence shown here is derived from an EMBL/GenBank/DDBJ whole genome shotgun (WGS) entry which is preliminary data.</text>
</comment>
<accession>A0A0T6LKB7</accession>
<dbReference type="eggNOG" id="ENOG5030PDA">
    <property type="taxonomic scope" value="Bacteria"/>
</dbReference>
<dbReference type="RefSeq" id="WP_018386570.1">
    <property type="nucleotide sequence ID" value="NZ_LLZU01000039.1"/>
</dbReference>
<evidence type="ECO:0000313" key="1">
    <source>
        <dbReference type="EMBL" id="KRV46485.1"/>
    </source>
</evidence>
<dbReference type="AlphaFoldDB" id="A0A0T6LKB7"/>
<protein>
    <submittedName>
        <fullName evidence="1">Uncharacterized protein</fullName>
    </submittedName>
</protein>
<reference evidence="1 2" key="1">
    <citation type="submission" date="2015-10" db="EMBL/GenBank/DDBJ databases">
        <title>Draft genome sequence of pyrrolomycin-producing Streptomyces vitaminophilus.</title>
        <authorList>
            <person name="Graham D.E."/>
            <person name="Mahan K.M."/>
            <person name="Klingeman D.M."/>
            <person name="Hettich R.L."/>
            <person name="Parry R.J."/>
        </authorList>
    </citation>
    <scope>NUCLEOTIDE SEQUENCE [LARGE SCALE GENOMIC DNA]</scope>
    <source>
        <strain evidence="1 2">ATCC 31673</strain>
    </source>
</reference>
<organism evidence="1 2">
    <name type="scientific">Wenjunlia vitaminophila</name>
    <name type="common">Streptomyces vitaminophilus</name>
    <dbReference type="NCBI Taxonomy" id="76728"/>
    <lineage>
        <taxon>Bacteria</taxon>
        <taxon>Bacillati</taxon>
        <taxon>Actinomycetota</taxon>
        <taxon>Actinomycetes</taxon>
        <taxon>Kitasatosporales</taxon>
        <taxon>Streptomycetaceae</taxon>
        <taxon>Wenjunlia</taxon>
    </lineage>
</organism>
<keyword evidence="2" id="KW-1185">Reference proteome</keyword>
<dbReference type="EMBL" id="LLZU01000039">
    <property type="protein sequence ID" value="KRV46485.1"/>
    <property type="molecule type" value="Genomic_DNA"/>
</dbReference>
<proteinExistence type="predicted"/>
<gene>
    <name evidence="1" type="ORF">AQ490_11340</name>
</gene>
<dbReference type="STRING" id="76728.AQ490_11340"/>
<name>A0A0T6LKB7_WENVI</name>
<dbReference type="Proteomes" id="UP000050867">
    <property type="component" value="Unassembled WGS sequence"/>
</dbReference>
<evidence type="ECO:0000313" key="2">
    <source>
        <dbReference type="Proteomes" id="UP000050867"/>
    </source>
</evidence>